<keyword evidence="9" id="KW-0406">Ion transport</keyword>
<evidence type="ECO:0000256" key="4">
    <source>
        <dbReference type="ARBA" id="ARBA00022475"/>
    </source>
</evidence>
<dbReference type="AlphaFoldDB" id="A0A939JT70"/>
<accession>A0A939JT70</accession>
<feature type="domain" description="ABC transporter" evidence="11">
    <location>
        <begin position="4"/>
        <end position="231"/>
    </location>
</feature>
<dbReference type="PANTHER" id="PTHR42771:SF7">
    <property type="entry name" value="ABC-TYPE COBALAMIN_FE3+-SIDEROPHORES TRANSPORT SYSTEM, ATPASE COMPONENT"/>
    <property type="match status" value="1"/>
</dbReference>
<dbReference type="GO" id="GO:0005886">
    <property type="term" value="C:plasma membrane"/>
    <property type="evidence" value="ECO:0007669"/>
    <property type="project" value="UniProtKB-SubCell"/>
</dbReference>
<keyword evidence="3" id="KW-0813">Transport</keyword>
<evidence type="ECO:0000313" key="13">
    <source>
        <dbReference type="Proteomes" id="UP000664122"/>
    </source>
</evidence>
<gene>
    <name evidence="12" type="ORF">J1C48_04465</name>
</gene>
<evidence type="ECO:0000259" key="11">
    <source>
        <dbReference type="PROSITE" id="PS50893"/>
    </source>
</evidence>
<dbReference type="RefSeq" id="WP_207256505.1">
    <property type="nucleotide sequence ID" value="NZ_JAFMPP010000002.1"/>
</dbReference>
<dbReference type="GO" id="GO:0016887">
    <property type="term" value="F:ATP hydrolysis activity"/>
    <property type="evidence" value="ECO:0007669"/>
    <property type="project" value="InterPro"/>
</dbReference>
<dbReference type="GO" id="GO:0006826">
    <property type="term" value="P:iron ion transport"/>
    <property type="evidence" value="ECO:0007669"/>
    <property type="project" value="UniProtKB-KW"/>
</dbReference>
<keyword evidence="13" id="KW-1185">Reference proteome</keyword>
<organism evidence="12 13">
    <name type="scientific">Jiella flava</name>
    <dbReference type="NCBI Taxonomy" id="2816857"/>
    <lineage>
        <taxon>Bacteria</taxon>
        <taxon>Pseudomonadati</taxon>
        <taxon>Pseudomonadota</taxon>
        <taxon>Alphaproteobacteria</taxon>
        <taxon>Hyphomicrobiales</taxon>
        <taxon>Aurantimonadaceae</taxon>
        <taxon>Jiella</taxon>
    </lineage>
</organism>
<name>A0A939JT70_9HYPH</name>
<evidence type="ECO:0000256" key="10">
    <source>
        <dbReference type="ARBA" id="ARBA00023136"/>
    </source>
</evidence>
<keyword evidence="8" id="KW-0408">Iron</keyword>
<dbReference type="PROSITE" id="PS00211">
    <property type="entry name" value="ABC_TRANSPORTER_1"/>
    <property type="match status" value="1"/>
</dbReference>
<dbReference type="EMBL" id="JAFMPP010000002">
    <property type="protein sequence ID" value="MBO0661820.1"/>
    <property type="molecule type" value="Genomic_DNA"/>
</dbReference>
<dbReference type="InterPro" id="IPR003439">
    <property type="entry name" value="ABC_transporter-like_ATP-bd"/>
</dbReference>
<keyword evidence="4" id="KW-1003">Cell membrane</keyword>
<dbReference type="Pfam" id="PF00005">
    <property type="entry name" value="ABC_tran"/>
    <property type="match status" value="1"/>
</dbReference>
<comment type="similarity">
    <text evidence="2">Belongs to the ABC transporter superfamily.</text>
</comment>
<dbReference type="SMART" id="SM00382">
    <property type="entry name" value="AAA"/>
    <property type="match status" value="1"/>
</dbReference>
<evidence type="ECO:0000256" key="3">
    <source>
        <dbReference type="ARBA" id="ARBA00022448"/>
    </source>
</evidence>
<dbReference type="Gene3D" id="3.40.50.300">
    <property type="entry name" value="P-loop containing nucleotide triphosphate hydrolases"/>
    <property type="match status" value="1"/>
</dbReference>
<dbReference type="InterPro" id="IPR051535">
    <property type="entry name" value="Siderophore_ABC-ATPase"/>
</dbReference>
<keyword evidence="7 12" id="KW-0067">ATP-binding</keyword>
<keyword evidence="10" id="KW-0472">Membrane</keyword>
<evidence type="ECO:0000256" key="7">
    <source>
        <dbReference type="ARBA" id="ARBA00022840"/>
    </source>
</evidence>
<comment type="caution">
    <text evidence="12">The sequence shown here is derived from an EMBL/GenBank/DDBJ whole genome shotgun (WGS) entry which is preliminary data.</text>
</comment>
<reference evidence="12" key="1">
    <citation type="submission" date="2021-03" db="EMBL/GenBank/DDBJ databases">
        <title>Whole genome sequence of Jiella sp. CQZ9-1.</title>
        <authorList>
            <person name="Tuo L."/>
        </authorList>
    </citation>
    <scope>NUCLEOTIDE SEQUENCE</scope>
    <source>
        <strain evidence="12">CQZ9-1</strain>
    </source>
</reference>
<protein>
    <submittedName>
        <fullName evidence="12">ABC transporter ATP-binding protein</fullName>
    </submittedName>
</protein>
<dbReference type="InterPro" id="IPR003593">
    <property type="entry name" value="AAA+_ATPase"/>
</dbReference>
<keyword evidence="6" id="KW-0547">Nucleotide-binding</keyword>
<evidence type="ECO:0000256" key="8">
    <source>
        <dbReference type="ARBA" id="ARBA00023004"/>
    </source>
</evidence>
<dbReference type="PROSITE" id="PS50893">
    <property type="entry name" value="ABC_TRANSPORTER_2"/>
    <property type="match status" value="1"/>
</dbReference>
<dbReference type="InterPro" id="IPR017871">
    <property type="entry name" value="ABC_transporter-like_CS"/>
</dbReference>
<dbReference type="SUPFAM" id="SSF52540">
    <property type="entry name" value="P-loop containing nucleoside triphosphate hydrolases"/>
    <property type="match status" value="1"/>
</dbReference>
<evidence type="ECO:0000256" key="5">
    <source>
        <dbReference type="ARBA" id="ARBA00022496"/>
    </source>
</evidence>
<dbReference type="GO" id="GO:0005524">
    <property type="term" value="F:ATP binding"/>
    <property type="evidence" value="ECO:0007669"/>
    <property type="project" value="UniProtKB-KW"/>
</dbReference>
<sequence length="251" mass="27153">MVTLRLEDVGARHGRRQTLTAVTTPRLAGGEIVAVIGPNAAGKSTLFKRIAGLIPGPGEVHLDGTDKAGKAIAYMPQDTGANAVLTVYESVLLARKQGQSWTVDEAELIEIDAVLAALNIADIGQRPLDALSGGQRQLVAIAQTLVRAPDIMLMDEPTSALDIYRQVEVLQLMQNEARRRGMLVMIAIHDLNQALRFADKAIVIVDGRLRACGPCAEVITADMLREVYRIEARIEKCSRDFDHVIVDGKAA</sequence>
<dbReference type="Proteomes" id="UP000664122">
    <property type="component" value="Unassembled WGS sequence"/>
</dbReference>
<evidence type="ECO:0000256" key="6">
    <source>
        <dbReference type="ARBA" id="ARBA00022741"/>
    </source>
</evidence>
<dbReference type="CDD" id="cd03214">
    <property type="entry name" value="ABC_Iron-Siderophores_B12_Hemin"/>
    <property type="match status" value="1"/>
</dbReference>
<comment type="subcellular location">
    <subcellularLocation>
        <location evidence="1">Cell membrane</location>
        <topology evidence="1">Peripheral membrane protein</topology>
    </subcellularLocation>
</comment>
<evidence type="ECO:0000256" key="2">
    <source>
        <dbReference type="ARBA" id="ARBA00005417"/>
    </source>
</evidence>
<evidence type="ECO:0000256" key="1">
    <source>
        <dbReference type="ARBA" id="ARBA00004202"/>
    </source>
</evidence>
<dbReference type="PANTHER" id="PTHR42771">
    <property type="entry name" value="IRON(3+)-HYDROXAMATE IMPORT ATP-BINDING PROTEIN FHUC"/>
    <property type="match status" value="1"/>
</dbReference>
<evidence type="ECO:0000256" key="9">
    <source>
        <dbReference type="ARBA" id="ARBA00023065"/>
    </source>
</evidence>
<dbReference type="InterPro" id="IPR027417">
    <property type="entry name" value="P-loop_NTPase"/>
</dbReference>
<evidence type="ECO:0000313" key="12">
    <source>
        <dbReference type="EMBL" id="MBO0661820.1"/>
    </source>
</evidence>
<proteinExistence type="inferred from homology"/>
<keyword evidence="5" id="KW-0410">Iron transport</keyword>